<dbReference type="Proteomes" id="UP000446768">
    <property type="component" value="Unassembled WGS sequence"/>
</dbReference>
<dbReference type="RefSeq" id="WP_154374185.1">
    <property type="nucleotide sequence ID" value="NZ_WKJJ01000007.1"/>
</dbReference>
<dbReference type="EMBL" id="WKJJ01000007">
    <property type="protein sequence ID" value="MRV72522.1"/>
    <property type="molecule type" value="Genomic_DNA"/>
</dbReference>
<evidence type="ECO:0000313" key="2">
    <source>
        <dbReference type="Proteomes" id="UP000446768"/>
    </source>
</evidence>
<sequence length="369" mass="40493">MSDKTNISWTDATWNPVRGCSMVSAGCTHCYAMGVAARFSGPGLPYEGLTMKTTQGAKWNGKITLVPDMLGRPLAWRRPRKIFVNSMSDLFHDAVPDSFIDQVFAVMALAPRHVFQVLTKRPERMRQYCKNFSWARLIPSCTGADGVSTIPGFTLQALKHHFGQVPASTLHFGRRDVWPLPNVWLGVSVEDQAAADARVPVLLDTPAAVHWISAEPLLGPVDLRTIDIDGHREIYPLTGTACCEDDDGNSTPDLPRIKWVVSGGESGVGSRPMHPAWPRRLRDHCAAAGVAFLHKQNGEWQASADHAPDSHGESVDSVAIHVDGRIEYRPLEAFALNRTPGWAIVCRVGKRAAGRLLDGVLHDEYPEVA</sequence>
<organism evidence="1 2">
    <name type="scientific">Pseudoduganella rivuli</name>
    <dbReference type="NCBI Taxonomy" id="2666085"/>
    <lineage>
        <taxon>Bacteria</taxon>
        <taxon>Pseudomonadati</taxon>
        <taxon>Pseudomonadota</taxon>
        <taxon>Betaproteobacteria</taxon>
        <taxon>Burkholderiales</taxon>
        <taxon>Oxalobacteraceae</taxon>
        <taxon>Telluria group</taxon>
        <taxon>Pseudoduganella</taxon>
    </lineage>
</organism>
<keyword evidence="2" id="KW-1185">Reference proteome</keyword>
<protein>
    <submittedName>
        <fullName evidence="1">DUF5131 family protein</fullName>
    </submittedName>
</protein>
<dbReference type="AlphaFoldDB" id="A0A7X2IM33"/>
<dbReference type="Pfam" id="PF07505">
    <property type="entry name" value="DUF5131"/>
    <property type="match status" value="1"/>
</dbReference>
<reference evidence="1 2" key="1">
    <citation type="submission" date="2019-11" db="EMBL/GenBank/DDBJ databases">
        <title>Novel species isolated from a subtropical stream in China.</title>
        <authorList>
            <person name="Lu H."/>
        </authorList>
    </citation>
    <scope>NUCLEOTIDE SEQUENCE [LARGE SCALE GENOMIC DNA]</scope>
    <source>
        <strain evidence="1 2">FT92W</strain>
    </source>
</reference>
<dbReference type="InterPro" id="IPR011101">
    <property type="entry name" value="DUF5131"/>
</dbReference>
<accession>A0A7X2IM33</accession>
<proteinExistence type="predicted"/>
<name>A0A7X2IM33_9BURK</name>
<gene>
    <name evidence="1" type="ORF">GJ700_12460</name>
</gene>
<evidence type="ECO:0000313" key="1">
    <source>
        <dbReference type="EMBL" id="MRV72522.1"/>
    </source>
</evidence>
<comment type="caution">
    <text evidence="1">The sequence shown here is derived from an EMBL/GenBank/DDBJ whole genome shotgun (WGS) entry which is preliminary data.</text>
</comment>